<evidence type="ECO:0000313" key="1">
    <source>
        <dbReference type="EMBL" id="AEB95202.1"/>
    </source>
</evidence>
<organism evidence="1 2">
    <name type="scientific">Metallosphaera cuprina (strain Ar-4)</name>
    <dbReference type="NCBI Taxonomy" id="1006006"/>
    <lineage>
        <taxon>Archaea</taxon>
        <taxon>Thermoproteota</taxon>
        <taxon>Thermoprotei</taxon>
        <taxon>Sulfolobales</taxon>
        <taxon>Sulfolobaceae</taxon>
        <taxon>Metallosphaera</taxon>
    </lineage>
</organism>
<evidence type="ECO:0000313" key="2">
    <source>
        <dbReference type="Proteomes" id="UP000007812"/>
    </source>
</evidence>
<dbReference type="Proteomes" id="UP000007812">
    <property type="component" value="Chromosome"/>
</dbReference>
<keyword evidence="2" id="KW-1185">Reference proteome</keyword>
<reference evidence="1 2" key="1">
    <citation type="journal article" date="2011" name="J. Bacteriol.">
        <title>Complete genome sequence of Metallosphaera cuprina, a metal sulfide-oxidizing archaeon from a hot spring.</title>
        <authorList>
            <person name="Liu L.J."/>
            <person name="You X.Y."/>
            <person name="Zheng H."/>
            <person name="Wang S."/>
            <person name="Jiang C.Y."/>
            <person name="Liu S.J."/>
        </authorList>
    </citation>
    <scope>NUCLEOTIDE SEQUENCE [LARGE SCALE GENOMIC DNA]</scope>
    <source>
        <strain evidence="1 2">Ar-4</strain>
    </source>
</reference>
<dbReference type="EMBL" id="CP002656">
    <property type="protein sequence ID" value="AEB95202.1"/>
    <property type="molecule type" value="Genomic_DNA"/>
</dbReference>
<accession>F4G304</accession>
<dbReference type="HOGENOM" id="CLU_3020962_0_0_2"/>
<name>F4G304_METCR</name>
<dbReference type="KEGG" id="mcn:Mcup_1097"/>
<gene>
    <name evidence="1" type="ordered locus">Mcup_1097</name>
</gene>
<dbReference type="AlphaFoldDB" id="F4G304"/>
<protein>
    <submittedName>
        <fullName evidence="1">Uncharacterized protein</fullName>
    </submittedName>
</protein>
<dbReference type="PATRIC" id="fig|1006006.8.peg.1088"/>
<proteinExistence type="predicted"/>
<sequence>MELKDLVSASGHVNVGFGRILHGVESHQKMVKTLSPSISVESFMELKVKIRETHS</sequence>